<dbReference type="EC" id="6.1.1.4" evidence="9"/>
<dbReference type="InterPro" id="IPR013155">
    <property type="entry name" value="M/V/L/I-tRNA-synth_anticd-bd"/>
</dbReference>
<dbReference type="Gene3D" id="3.10.20.590">
    <property type="match status" value="1"/>
</dbReference>
<dbReference type="PROSITE" id="PS00178">
    <property type="entry name" value="AA_TRNA_LIGASE_I"/>
    <property type="match status" value="1"/>
</dbReference>
<dbReference type="CDD" id="cd07958">
    <property type="entry name" value="Anticodon_Ia_Leu_BEm"/>
    <property type="match status" value="1"/>
</dbReference>
<reference evidence="15 16" key="1">
    <citation type="submission" date="2020-02" db="EMBL/GenBank/DDBJ databases">
        <title>Comparative genomics of sulfur disproportionating microorganisms.</title>
        <authorList>
            <person name="Ward L.M."/>
            <person name="Bertran E."/>
            <person name="Johnston D.T."/>
        </authorList>
    </citation>
    <scope>NUCLEOTIDE SEQUENCE [LARGE SCALE GENOMIC DNA]</scope>
    <source>
        <strain evidence="15 16">DSM 100025</strain>
    </source>
</reference>
<keyword evidence="4 9" id="KW-0547">Nucleotide-binding</keyword>
<dbReference type="HAMAP" id="MF_00049_B">
    <property type="entry name" value="Leu_tRNA_synth_B"/>
    <property type="match status" value="1"/>
</dbReference>
<feature type="domain" description="Aminoacyl-tRNA synthetase class Ia" evidence="11">
    <location>
        <begin position="417"/>
        <end position="618"/>
    </location>
</feature>
<evidence type="ECO:0000313" key="15">
    <source>
        <dbReference type="EMBL" id="NDY43053.1"/>
    </source>
</evidence>
<evidence type="ECO:0000256" key="1">
    <source>
        <dbReference type="ARBA" id="ARBA00005594"/>
    </source>
</evidence>
<dbReference type="InterPro" id="IPR002300">
    <property type="entry name" value="aa-tRNA-synth_Ia"/>
</dbReference>
<feature type="binding site" evidence="9">
    <location>
        <position position="581"/>
    </location>
    <ligand>
        <name>ATP</name>
        <dbReference type="ChEBI" id="CHEBI:30616"/>
    </ligand>
</feature>
<keyword evidence="5 9" id="KW-0067">ATP-binding</keyword>
<dbReference type="EMBL" id="JAAGRR010000114">
    <property type="protein sequence ID" value="NDY43053.1"/>
    <property type="molecule type" value="Genomic_DNA"/>
</dbReference>
<dbReference type="Pfam" id="PF09334">
    <property type="entry name" value="tRNA-synt_1g"/>
    <property type="match status" value="1"/>
</dbReference>
<organism evidence="15 16">
    <name type="scientific">Dissulfurirhabdus thermomarina</name>
    <dbReference type="NCBI Taxonomy" id="1765737"/>
    <lineage>
        <taxon>Bacteria</taxon>
        <taxon>Deltaproteobacteria</taxon>
        <taxon>Dissulfurirhabdaceae</taxon>
        <taxon>Dissulfurirhabdus</taxon>
    </lineage>
</organism>
<dbReference type="SUPFAM" id="SSF52374">
    <property type="entry name" value="Nucleotidylyl transferase"/>
    <property type="match status" value="1"/>
</dbReference>
<feature type="domain" description="Methionyl/Valyl/Leucyl/Isoleucyl-tRNA synthetase anticodon-binding" evidence="12">
    <location>
        <begin position="665"/>
        <end position="794"/>
    </location>
</feature>
<dbReference type="FunFam" id="1.10.730.10:FF:000011">
    <property type="entry name" value="Leucine--tRNA ligase chloroplastic/mitochondrial"/>
    <property type="match status" value="1"/>
</dbReference>
<comment type="catalytic activity">
    <reaction evidence="8 9">
        <text>tRNA(Leu) + L-leucine + ATP = L-leucyl-tRNA(Leu) + AMP + diphosphate</text>
        <dbReference type="Rhea" id="RHEA:11688"/>
        <dbReference type="Rhea" id="RHEA-COMP:9613"/>
        <dbReference type="Rhea" id="RHEA-COMP:9622"/>
        <dbReference type="ChEBI" id="CHEBI:30616"/>
        <dbReference type="ChEBI" id="CHEBI:33019"/>
        <dbReference type="ChEBI" id="CHEBI:57427"/>
        <dbReference type="ChEBI" id="CHEBI:78442"/>
        <dbReference type="ChEBI" id="CHEBI:78494"/>
        <dbReference type="ChEBI" id="CHEBI:456215"/>
        <dbReference type="EC" id="6.1.1.4"/>
    </reaction>
</comment>
<evidence type="ECO:0000256" key="5">
    <source>
        <dbReference type="ARBA" id="ARBA00022840"/>
    </source>
</evidence>
<dbReference type="Gene3D" id="3.40.50.620">
    <property type="entry name" value="HUPs"/>
    <property type="match status" value="2"/>
</dbReference>
<dbReference type="InterPro" id="IPR002302">
    <property type="entry name" value="Leu-tRNA-ligase"/>
</dbReference>
<evidence type="ECO:0000259" key="12">
    <source>
        <dbReference type="Pfam" id="PF08264"/>
    </source>
</evidence>
<protein>
    <recommendedName>
        <fullName evidence="9">Leucine--tRNA ligase</fullName>
        <ecNumber evidence="9">6.1.1.4</ecNumber>
    </recommendedName>
    <alternativeName>
        <fullName evidence="9">Leucyl-tRNA synthetase</fullName>
        <shortName evidence="9">LeuRS</shortName>
    </alternativeName>
</protein>
<evidence type="ECO:0000259" key="14">
    <source>
        <dbReference type="Pfam" id="PF13603"/>
    </source>
</evidence>
<keyword evidence="6 9" id="KW-0648">Protein biosynthesis</keyword>
<gene>
    <name evidence="9" type="primary">leuS</name>
    <name evidence="15" type="ORF">G3N55_09385</name>
</gene>
<dbReference type="InterPro" id="IPR009008">
    <property type="entry name" value="Val/Leu/Ile-tRNA-synth_edit"/>
</dbReference>
<evidence type="ECO:0000256" key="7">
    <source>
        <dbReference type="ARBA" id="ARBA00023146"/>
    </source>
</evidence>
<dbReference type="InterPro" id="IPR001412">
    <property type="entry name" value="aa-tRNA-synth_I_CS"/>
</dbReference>
<evidence type="ECO:0000256" key="4">
    <source>
        <dbReference type="ARBA" id="ARBA00022741"/>
    </source>
</evidence>
<evidence type="ECO:0000259" key="13">
    <source>
        <dbReference type="Pfam" id="PF09334"/>
    </source>
</evidence>
<dbReference type="Pfam" id="PF13603">
    <property type="entry name" value="tRNA-synt_1_2"/>
    <property type="match status" value="1"/>
</dbReference>
<dbReference type="InterPro" id="IPR014729">
    <property type="entry name" value="Rossmann-like_a/b/a_fold"/>
</dbReference>
<dbReference type="InterPro" id="IPR009080">
    <property type="entry name" value="tRNAsynth_Ia_anticodon-bd"/>
</dbReference>
<dbReference type="PANTHER" id="PTHR43740">
    <property type="entry name" value="LEUCYL-TRNA SYNTHETASE"/>
    <property type="match status" value="1"/>
</dbReference>
<dbReference type="SUPFAM" id="SSF47323">
    <property type="entry name" value="Anticodon-binding domain of a subclass of class I aminoacyl-tRNA synthetases"/>
    <property type="match status" value="1"/>
</dbReference>
<dbReference type="FunFam" id="3.40.50.620:FF:000003">
    <property type="entry name" value="Leucine--tRNA ligase"/>
    <property type="match status" value="1"/>
</dbReference>
<dbReference type="GO" id="GO:0002161">
    <property type="term" value="F:aminoacyl-tRNA deacylase activity"/>
    <property type="evidence" value="ECO:0007669"/>
    <property type="project" value="InterPro"/>
</dbReference>
<sequence length="832" mass="92754">MSETYDFAAIEARHQAAWEASGAFVTADDDPRPRYYVLEMFPYPSGRIHMGHVRNYTIGDVVARYKRMRGYNVLHPMGWDAFGLPAENAALKHGTHPARWTYENIDYMRRQLKRLGLSYDWSRELATCDPAYYGKEQLFFLQMYERGLVYRKKAKVNWCEGCGTVLANEQVEDGRCWRCDGEVRLRDLDGWFFRITDYAEELLEGCDRLEGWPEKVLTMQRNWIGRSTGAEIDFPLEGGGAIRVFTTRPDTLFGVTFMSLAPDHPLAETLAAGTDREAEVRAFAERWAGAPGTPEEREKEGVFTGRYALHPLTGERIPVYLANFVLMGYGTGAVMAVPAHDQRDFEFARRYGLPVRVVIQPPGAPLDPGTMEAAWEGPGVLAGSGPFDGLESEAAKAAIVRHLEEKGCGRARTTYRLRDWGISRQRYWGAPIPVVHCDRCGVVPLRPEDLPVVLPLEARLGPGGRSPLPELEAFLRTACPRCGGPARRETDTMDTFVESSWYFARYTCPDEADRPLDPERADAWLPVDQYIGGIEHAILHLLYARFFTKVLRDLGWLHVDEPFRNLLTQGMVLKDGAKMSKSKGNVVDPDEMLRAYGADTVRLFILFAAPPERDLEWSDQGVEGAHRFLQRVWRLVTERAEALRGAPAPGPELARAVAGDEALRALRRKTHQTIRKVTEDIEARFHFNTAISAVMELVNETAALLGAGRPAPGDATGWAVVREAVEAVLLLLSPMVPHITAELWERLGHEGGLERAPWPEADEAALAADEVAIVVQVNGKVRGRIRAAAGADRAEVEAAALAEPNVRRHVEGKSVRKVVYVPGRLVNIVAAG</sequence>
<dbReference type="GO" id="GO:0004823">
    <property type="term" value="F:leucine-tRNA ligase activity"/>
    <property type="evidence" value="ECO:0007669"/>
    <property type="project" value="UniProtKB-UniRule"/>
</dbReference>
<dbReference type="Proteomes" id="UP000469346">
    <property type="component" value="Unassembled WGS sequence"/>
</dbReference>
<dbReference type="Pfam" id="PF08264">
    <property type="entry name" value="Anticodon_1"/>
    <property type="match status" value="1"/>
</dbReference>
<dbReference type="SUPFAM" id="SSF50677">
    <property type="entry name" value="ValRS/IleRS/LeuRS editing domain"/>
    <property type="match status" value="1"/>
</dbReference>
<proteinExistence type="inferred from homology"/>
<dbReference type="GO" id="GO:0005524">
    <property type="term" value="F:ATP binding"/>
    <property type="evidence" value="ECO:0007669"/>
    <property type="project" value="UniProtKB-UniRule"/>
</dbReference>
<dbReference type="Pfam" id="PF00133">
    <property type="entry name" value="tRNA-synt_1"/>
    <property type="match status" value="1"/>
</dbReference>
<dbReference type="InterPro" id="IPR025709">
    <property type="entry name" value="Leu_tRNA-synth_edit"/>
</dbReference>
<evidence type="ECO:0000256" key="8">
    <source>
        <dbReference type="ARBA" id="ARBA00047469"/>
    </source>
</evidence>
<keyword evidence="2 9" id="KW-0963">Cytoplasm</keyword>
<feature type="short sequence motif" description="'KMSKS' region" evidence="9">
    <location>
        <begin position="578"/>
        <end position="582"/>
    </location>
</feature>
<comment type="subcellular location">
    <subcellularLocation>
        <location evidence="9">Cytoplasm</location>
    </subcellularLocation>
</comment>
<keyword evidence="7 9" id="KW-0030">Aminoacyl-tRNA synthetase</keyword>
<evidence type="ECO:0000256" key="3">
    <source>
        <dbReference type="ARBA" id="ARBA00022598"/>
    </source>
</evidence>
<evidence type="ECO:0000256" key="9">
    <source>
        <dbReference type="HAMAP-Rule" id="MF_00049"/>
    </source>
</evidence>
<feature type="domain" description="Methionyl/Leucyl tRNA synthetase" evidence="13">
    <location>
        <begin position="37"/>
        <end position="179"/>
    </location>
</feature>
<name>A0A6N9TSJ1_DISTH</name>
<comment type="similarity">
    <text evidence="1 9 10">Belongs to the class-I aminoacyl-tRNA synthetase family.</text>
</comment>
<dbReference type="PANTHER" id="PTHR43740:SF2">
    <property type="entry name" value="LEUCINE--TRNA LIGASE, MITOCHONDRIAL"/>
    <property type="match status" value="1"/>
</dbReference>
<evidence type="ECO:0000313" key="16">
    <source>
        <dbReference type="Proteomes" id="UP000469346"/>
    </source>
</evidence>
<dbReference type="FunFam" id="3.10.20.590:FF:000001">
    <property type="entry name" value="Leucine--tRNA ligase"/>
    <property type="match status" value="1"/>
</dbReference>
<keyword evidence="3 9" id="KW-0436">Ligase</keyword>
<feature type="domain" description="Leucyl-tRNA synthetase editing" evidence="14">
    <location>
        <begin position="221"/>
        <end position="404"/>
    </location>
</feature>
<dbReference type="GO" id="GO:0006429">
    <property type="term" value="P:leucyl-tRNA aminoacylation"/>
    <property type="evidence" value="ECO:0007669"/>
    <property type="project" value="UniProtKB-UniRule"/>
</dbReference>
<evidence type="ECO:0000256" key="6">
    <source>
        <dbReference type="ARBA" id="ARBA00022917"/>
    </source>
</evidence>
<evidence type="ECO:0000256" key="10">
    <source>
        <dbReference type="RuleBase" id="RU363035"/>
    </source>
</evidence>
<accession>A0A6N9TSJ1</accession>
<comment type="caution">
    <text evidence="15">The sequence shown here is derived from an EMBL/GenBank/DDBJ whole genome shotgun (WGS) entry which is preliminary data.</text>
</comment>
<dbReference type="RefSeq" id="WP_163299172.1">
    <property type="nucleotide sequence ID" value="NZ_JAAGRR010000114.1"/>
</dbReference>
<dbReference type="Gene3D" id="1.10.730.10">
    <property type="entry name" value="Isoleucyl-tRNA Synthetase, Domain 1"/>
    <property type="match status" value="1"/>
</dbReference>
<dbReference type="NCBIfam" id="TIGR00396">
    <property type="entry name" value="leuS_bact"/>
    <property type="match status" value="1"/>
</dbReference>
<dbReference type="CDD" id="cd00812">
    <property type="entry name" value="LeuRS_core"/>
    <property type="match status" value="1"/>
</dbReference>
<dbReference type="GO" id="GO:0005829">
    <property type="term" value="C:cytosol"/>
    <property type="evidence" value="ECO:0007669"/>
    <property type="project" value="TreeGrafter"/>
</dbReference>
<dbReference type="PRINTS" id="PR00985">
    <property type="entry name" value="TRNASYNTHLEU"/>
</dbReference>
<keyword evidence="16" id="KW-1185">Reference proteome</keyword>
<feature type="short sequence motif" description="'HIGH' region" evidence="9">
    <location>
        <begin position="42"/>
        <end position="52"/>
    </location>
</feature>
<dbReference type="AlphaFoldDB" id="A0A6N9TSJ1"/>
<dbReference type="InterPro" id="IPR015413">
    <property type="entry name" value="Methionyl/Leucyl_tRNA_Synth"/>
</dbReference>
<evidence type="ECO:0000259" key="11">
    <source>
        <dbReference type="Pfam" id="PF00133"/>
    </source>
</evidence>
<dbReference type="Gene3D" id="3.90.740.10">
    <property type="entry name" value="Valyl/Leucyl/Isoleucyl-tRNA synthetase, editing domain"/>
    <property type="match status" value="1"/>
</dbReference>
<evidence type="ECO:0000256" key="2">
    <source>
        <dbReference type="ARBA" id="ARBA00022490"/>
    </source>
</evidence>
<dbReference type="FunFam" id="3.40.50.620:FF:000056">
    <property type="entry name" value="Leucine--tRNA ligase"/>
    <property type="match status" value="1"/>
</dbReference>